<dbReference type="Proteomes" id="UP001323798">
    <property type="component" value="Chromosome"/>
</dbReference>
<accession>A0ABZ0SRN0</accession>
<evidence type="ECO:0000313" key="1">
    <source>
        <dbReference type="EMBL" id="WPR91333.1"/>
    </source>
</evidence>
<name>A0ABZ0SRN0_9MICO</name>
<organism evidence="1 2">
    <name type="scientific">Microbacterium rhizosphaerae</name>
    <dbReference type="NCBI Taxonomy" id="1678237"/>
    <lineage>
        <taxon>Bacteria</taxon>
        <taxon>Bacillati</taxon>
        <taxon>Actinomycetota</taxon>
        <taxon>Actinomycetes</taxon>
        <taxon>Micrococcales</taxon>
        <taxon>Microbacteriaceae</taxon>
        <taxon>Microbacterium</taxon>
    </lineage>
</organism>
<dbReference type="RefSeq" id="WP_320944034.1">
    <property type="nucleotide sequence ID" value="NZ_BAABEU010000007.1"/>
</dbReference>
<dbReference type="EMBL" id="CP139368">
    <property type="protein sequence ID" value="WPR91333.1"/>
    <property type="molecule type" value="Genomic_DNA"/>
</dbReference>
<evidence type="ECO:0000313" key="2">
    <source>
        <dbReference type="Proteomes" id="UP001323798"/>
    </source>
</evidence>
<dbReference type="SUPFAM" id="SSF52540">
    <property type="entry name" value="P-loop containing nucleoside triphosphate hydrolases"/>
    <property type="match status" value="1"/>
</dbReference>
<gene>
    <name evidence="1" type="ORF">SM116_08675</name>
</gene>
<keyword evidence="2" id="KW-1185">Reference proteome</keyword>
<proteinExistence type="predicted"/>
<dbReference type="Gene3D" id="3.40.50.300">
    <property type="entry name" value="P-loop containing nucleotide triphosphate hydrolases"/>
    <property type="match status" value="1"/>
</dbReference>
<sequence length="1114" mass="122790">MLTTLPGDEPASEIGLGIFKAVLKLAGGEKLADALGELTGLGRATVEGLSQRALEAVAHATAVEFNLVAEADREWAESILVQAYCRVASAPDAVLAGESLTGAESLAAWVFGVGIVGKDRSDLEEASEDVRSYFQLISRSMATLVCNWYRTDPRANQAAVSSAAGAVLATVREILVRVGNLEGSLTSQERGSVETSTRRLISSSLDELNRPPEYYPDVFDSEGLASSLEVTELDERNFIHFGGTGLYWEGTLWGERQSLPLEAVRPGELTVLLGNPGSGKSTIAKGLVVHALQQGQLALYCRLEDFSRVCTGMPDQPAPSAVISAAQAASIPMTVAEGVRIASSWDPGHPPLIVLDGLDELATASDYAVARRAAKQLANAGHPVLVSSRVAGYTTPWEGVHRHVAIWPLNEHARDLFAERWFASTGDVAARARYVASTSSGALDEVLTNPLTLGFVCMLAHYGHVPSTAGAIFNRFIDHFLRAQWRDPAQQRISPAQIGRLKQAAEEVAWAMANFGHGDDLTWLDIVELDTIERATRDQSPYETYATGLLIPHGPVEPLGGTQQRARWLHRALQENFVAQRMAALIETDDPSWQERLLRATFSMTWRGALAQTFMLLGERGALKPVLSYFMAQLRIGDSPLGHMAEMLTVVASHSAELEERQKAADILIAQDRWDSAEFIDPVGVIGALHDRIRLGQREFGGQIWPHVYRSNSPGARELLVEAHQVGCADQSRELASVVMWLELECARFEDVERIVDSLCLAKDPPNTWFLRPLEEPIRSVAVDRLASLLRRPRLQGCPSLRRVHWIWQAIVGDEEASRSTPTDPDLLVAVIFGRKLENMDREMGGIRQLLRRPLANEDIMPGGVWMETQGSPVPVVDRDYLAFARIECELWEAEDSRVEELLSITDLSQPLAIAILQEFADQCPLPTTNRRETLMWTLAVLRRVPSVEAIPWLVPLRTEAWAEWEIDANFLYSAIGRQCWDLLAERVLAEPTSNPSWDAEVLLSAANYSDGPNATIELGRELRIAYYLEGMRRWASDRNRSLSLDDIGYLEDLDRGSAALIVTEIEALVRECDPSTANALLTLVERSLVATGQLGQFWDRLRVRASADQFGRP</sequence>
<dbReference type="InterPro" id="IPR027417">
    <property type="entry name" value="P-loop_NTPase"/>
</dbReference>
<protein>
    <submittedName>
        <fullName evidence="1">NACHT domain-containing protein</fullName>
    </submittedName>
</protein>
<reference evidence="1 2" key="1">
    <citation type="submission" date="2023-11" db="EMBL/GenBank/DDBJ databases">
        <title>Genome sequence of Microbacterium rhizosphaerae KACC 19337.</title>
        <authorList>
            <person name="Choi H."/>
            <person name="Kim S."/>
            <person name="Kim Y."/>
            <person name="Kwon S.-W."/>
            <person name="Heo J."/>
        </authorList>
    </citation>
    <scope>NUCLEOTIDE SEQUENCE [LARGE SCALE GENOMIC DNA]</scope>
    <source>
        <strain evidence="1 2">KACC 19337</strain>
    </source>
</reference>